<reference evidence="3 4" key="1">
    <citation type="submission" date="2019-07" db="EMBL/GenBank/DDBJ databases">
        <title>Draft genome assembly of a fouling barnacle, Amphibalanus amphitrite (Darwin, 1854): The first reference genome for Thecostraca.</title>
        <authorList>
            <person name="Kim W."/>
        </authorList>
    </citation>
    <scope>NUCLEOTIDE SEQUENCE [LARGE SCALE GENOMIC DNA]</scope>
    <source>
        <strain evidence="3">SNU_AA5</strain>
        <tissue evidence="3">Soma without cirri and trophi</tissue>
    </source>
</reference>
<proteinExistence type="predicted"/>
<dbReference type="AlphaFoldDB" id="A0A6A4VD06"/>
<name>A0A6A4VD06_AMPAM</name>
<keyword evidence="2" id="KW-1133">Transmembrane helix</keyword>
<feature type="compositionally biased region" description="Low complexity" evidence="1">
    <location>
        <begin position="98"/>
        <end position="108"/>
    </location>
</feature>
<sequence length="168" mass="18151">MSSSTADQLLERARLGSQLLRVISDVEYSDPHLPKPAPPDRESAFSFLLRTVAVVVFGSLAALVGLIFFTMAMTRLCVEGPCCDDEDSQTAAGEDRQPAATLTTTSSPPSAPSPPARSRELQPVAVVAPAGHSPRRDSPPPYPGRRQERAQEEEPPPSYREVCEVIHC</sequence>
<dbReference type="Proteomes" id="UP000440578">
    <property type="component" value="Unassembled WGS sequence"/>
</dbReference>
<feature type="region of interest" description="Disordered" evidence="1">
    <location>
        <begin position="84"/>
        <end position="168"/>
    </location>
</feature>
<dbReference type="EMBL" id="VIIS01001914">
    <property type="protein sequence ID" value="KAF0291029.1"/>
    <property type="molecule type" value="Genomic_DNA"/>
</dbReference>
<gene>
    <name evidence="3" type="ORF">FJT64_010798</name>
</gene>
<feature type="transmembrane region" description="Helical" evidence="2">
    <location>
        <begin position="47"/>
        <end position="69"/>
    </location>
</feature>
<evidence type="ECO:0000256" key="1">
    <source>
        <dbReference type="SAM" id="MobiDB-lite"/>
    </source>
</evidence>
<keyword evidence="2" id="KW-0472">Membrane</keyword>
<accession>A0A6A4VD06</accession>
<evidence type="ECO:0000313" key="3">
    <source>
        <dbReference type="EMBL" id="KAF0291029.1"/>
    </source>
</evidence>
<evidence type="ECO:0000313" key="4">
    <source>
        <dbReference type="Proteomes" id="UP000440578"/>
    </source>
</evidence>
<protein>
    <submittedName>
        <fullName evidence="3">Uncharacterized protein</fullName>
    </submittedName>
</protein>
<keyword evidence="4" id="KW-1185">Reference proteome</keyword>
<keyword evidence="2" id="KW-0812">Transmembrane</keyword>
<organism evidence="3 4">
    <name type="scientific">Amphibalanus amphitrite</name>
    <name type="common">Striped barnacle</name>
    <name type="synonym">Balanus amphitrite</name>
    <dbReference type="NCBI Taxonomy" id="1232801"/>
    <lineage>
        <taxon>Eukaryota</taxon>
        <taxon>Metazoa</taxon>
        <taxon>Ecdysozoa</taxon>
        <taxon>Arthropoda</taxon>
        <taxon>Crustacea</taxon>
        <taxon>Multicrustacea</taxon>
        <taxon>Cirripedia</taxon>
        <taxon>Thoracica</taxon>
        <taxon>Thoracicalcarea</taxon>
        <taxon>Balanomorpha</taxon>
        <taxon>Balanoidea</taxon>
        <taxon>Balanidae</taxon>
        <taxon>Amphibalaninae</taxon>
        <taxon>Amphibalanus</taxon>
    </lineage>
</organism>
<comment type="caution">
    <text evidence="3">The sequence shown here is derived from an EMBL/GenBank/DDBJ whole genome shotgun (WGS) entry which is preliminary data.</text>
</comment>
<evidence type="ECO:0000256" key="2">
    <source>
        <dbReference type="SAM" id="Phobius"/>
    </source>
</evidence>